<dbReference type="Proteomes" id="UP000095286">
    <property type="component" value="Unplaced"/>
</dbReference>
<evidence type="ECO:0000313" key="1">
    <source>
        <dbReference type="Proteomes" id="UP000095286"/>
    </source>
</evidence>
<organism evidence="1 2">
    <name type="scientific">Rhabditophanes sp. KR3021</name>
    <dbReference type="NCBI Taxonomy" id="114890"/>
    <lineage>
        <taxon>Eukaryota</taxon>
        <taxon>Metazoa</taxon>
        <taxon>Ecdysozoa</taxon>
        <taxon>Nematoda</taxon>
        <taxon>Chromadorea</taxon>
        <taxon>Rhabditida</taxon>
        <taxon>Tylenchina</taxon>
        <taxon>Panagrolaimomorpha</taxon>
        <taxon>Strongyloidoidea</taxon>
        <taxon>Alloionematidae</taxon>
        <taxon>Rhabditophanes</taxon>
    </lineage>
</organism>
<dbReference type="WBParaSite" id="RSKR_0000975700.1">
    <property type="protein sequence ID" value="RSKR_0000975700.1"/>
    <property type="gene ID" value="RSKR_0000975700"/>
</dbReference>
<protein>
    <submittedName>
        <fullName evidence="2">Nanos-type domain-containing protein</fullName>
    </submittedName>
</protein>
<sequence>MPNFFAVYAQNTRSRNSSETSEEAWSYNEQIQRDTEMVGNEKFSKFVVSILRPLKDWNSQDILYSKYCPYCDDWHSYTGKAGGSVQTRAAKGKIRGIHWRTILGCRGKERVSSTFSCLRGRGRNKKPEYAGVLARSGNIR</sequence>
<accession>A0AC35UAY1</accession>
<proteinExistence type="predicted"/>
<evidence type="ECO:0000313" key="2">
    <source>
        <dbReference type="WBParaSite" id="RSKR_0000975700.1"/>
    </source>
</evidence>
<name>A0AC35UAY1_9BILA</name>
<reference evidence="2" key="1">
    <citation type="submission" date="2016-11" db="UniProtKB">
        <authorList>
            <consortium name="WormBaseParasite"/>
        </authorList>
    </citation>
    <scope>IDENTIFICATION</scope>
    <source>
        <strain evidence="2">KR3021</strain>
    </source>
</reference>